<dbReference type="GO" id="GO:0046740">
    <property type="term" value="P:transport of virus in host, cell to cell"/>
    <property type="evidence" value="ECO:0007669"/>
    <property type="project" value="UniProtKB-KW"/>
</dbReference>
<evidence type="ECO:0000256" key="9">
    <source>
        <dbReference type="ARBA" id="ARBA00023111"/>
    </source>
</evidence>
<dbReference type="RefSeq" id="YP_908762.1">
    <property type="nucleotide sequence ID" value="NC_008614.1"/>
</dbReference>
<sequence>MSISNLSVESQLKPSNFVKLSWVDKLLPDYFSILRFLSVTDHSVIKAREYESFLPVELLRGVDLTKHKYVTLLGVVISGVWTIPEGCSGGATVGLVDTRMERVVEGTVCKFSVPASVREFNVRFIPNYSITAADAARHPWSLFVRLKGVNIKDSFSPLTLEIAALVATTNSIIKKSLKAIVSDVVVGSDAAVAIADRDSQVNSFFDSVPITKSVVNFDKSYKSRVPKKDSSGGSGKVKRSTGTSGPADTEFSDDGLLSNHSD</sequence>
<dbReference type="PRINTS" id="PR00964">
    <property type="entry name" value="MOVEMENT"/>
</dbReference>
<dbReference type="InterPro" id="IPR028919">
    <property type="entry name" value="Viral_movement"/>
</dbReference>
<dbReference type="Pfam" id="PF01107">
    <property type="entry name" value="MP"/>
    <property type="match status" value="1"/>
</dbReference>
<comment type="similarity">
    <text evidence="3 12">Belongs to the tobamovirus movement protein family.</text>
</comment>
<keyword evidence="9" id="KW-1037">Host cytoskeleton</keyword>
<comment type="function">
    <text evidence="12">Transports viral genome to neighboring plant cells directly through plasmosdesmata, without any budding. The movement protein allows efficient cell to cell propagation, by bypassing the host cell wall barrier. Forms a ribonucleoprotein complex with viral RNA.</text>
</comment>
<comment type="subcellular location">
    <subcellularLocation>
        <location evidence="2">Host cell junction</location>
        <location evidence="2">Host plasmodesma</location>
    </subcellularLocation>
    <subcellularLocation>
        <location evidence="1">Host cytoplasm</location>
        <location evidence="1">Host cytoskeleton</location>
    </subcellularLocation>
</comment>
<keyword evidence="15" id="KW-1185">Reference proteome</keyword>
<keyword evidence="7 12" id="KW-0916">Viral movement protein</keyword>
<keyword evidence="5 12" id="KW-0813">Transport</keyword>
<dbReference type="KEGG" id="vg:4555892"/>
<evidence type="ECO:0000256" key="8">
    <source>
        <dbReference type="ARBA" id="ARBA00023081"/>
    </source>
</evidence>
<keyword evidence="6 12" id="KW-0694">RNA-binding</keyword>
<proteinExistence type="inferred from homology"/>
<dbReference type="GeneID" id="4555892"/>
<protein>
    <recommendedName>
        <fullName evidence="4 12">Movement protein</fullName>
    </recommendedName>
    <alternativeName>
        <fullName evidence="11 12">Cell-to-cell transport protein</fullName>
    </alternativeName>
</protein>
<gene>
    <name evidence="14" type="primary">mp</name>
    <name evidence="12" type="synonym">MP</name>
</gene>
<dbReference type="GO" id="GO:0044163">
    <property type="term" value="C:host cytoskeleton"/>
    <property type="evidence" value="ECO:0007669"/>
    <property type="project" value="UniProtKB-SubCell"/>
</dbReference>
<evidence type="ECO:0000256" key="11">
    <source>
        <dbReference type="ARBA" id="ARBA00030527"/>
    </source>
</evidence>
<dbReference type="InterPro" id="IPR001022">
    <property type="entry name" value="TMV_movement"/>
</dbReference>
<reference evidence="14 15" key="1">
    <citation type="journal article" date="2006" name="Plant Dis.">
        <title>Molecular and Serological Characterization of Cucumber mottle virus, a New Cucurbit-Infecting Tobamo-like Virus.</title>
        <authorList>
            <person name="Orita H."/>
            <person name="Sakai J."/>
            <person name="Kubota K."/>
            <person name="Okuda M."/>
            <person name="Tanaka Y."/>
            <person name="Hanada K."/>
            <person name="Imamura Y."/>
            <person name="Nishiguchi M."/>
            <person name="Karasev A.V."/>
            <person name="Miyata S."/>
            <person name="Iwanami T."/>
        </authorList>
    </citation>
    <scope>NUCLEOTIDE SEQUENCE [LARGE SCALE GENOMIC DNA]</scope>
</reference>
<dbReference type="GO" id="GO:0003723">
    <property type="term" value="F:RNA binding"/>
    <property type="evidence" value="ECO:0007669"/>
    <property type="project" value="UniProtKB-KW"/>
</dbReference>
<feature type="region of interest" description="Disordered" evidence="13">
    <location>
        <begin position="222"/>
        <end position="262"/>
    </location>
</feature>
<evidence type="ECO:0000256" key="10">
    <source>
        <dbReference type="ARBA" id="ARBA00023200"/>
    </source>
</evidence>
<evidence type="ECO:0000256" key="6">
    <source>
        <dbReference type="ARBA" id="ARBA00022884"/>
    </source>
</evidence>
<evidence type="ECO:0000313" key="15">
    <source>
        <dbReference type="Proteomes" id="UP000204373"/>
    </source>
</evidence>
<evidence type="ECO:0000256" key="5">
    <source>
        <dbReference type="ARBA" id="ARBA00022448"/>
    </source>
</evidence>
<dbReference type="EMBL" id="AB261167">
    <property type="protein sequence ID" value="BAF37646.1"/>
    <property type="molecule type" value="Genomic_RNA"/>
</dbReference>
<evidence type="ECO:0000256" key="1">
    <source>
        <dbReference type="ARBA" id="ARBA00004133"/>
    </source>
</evidence>
<dbReference type="OrthoDB" id="8677at10239"/>
<dbReference type="Proteomes" id="UP000204373">
    <property type="component" value="Segment"/>
</dbReference>
<name>A0PA53_9VIRU</name>
<evidence type="ECO:0000256" key="3">
    <source>
        <dbReference type="ARBA" id="ARBA00006984"/>
    </source>
</evidence>
<evidence type="ECO:0000313" key="14">
    <source>
        <dbReference type="EMBL" id="BAF37646.1"/>
    </source>
</evidence>
<dbReference type="GO" id="GO:0044219">
    <property type="term" value="C:host cell plasmodesma"/>
    <property type="evidence" value="ECO:0007669"/>
    <property type="project" value="UniProtKB-SubCell"/>
</dbReference>
<keyword evidence="10" id="KW-1035">Host cytoplasm</keyword>
<keyword evidence="8" id="KW-1031">Host cell junction</keyword>
<organism evidence="14 15">
    <name type="scientific">Cucumber mottle virus</name>
    <dbReference type="NCBI Taxonomy" id="388038"/>
    <lineage>
        <taxon>Viruses</taxon>
        <taxon>Riboviria</taxon>
        <taxon>Orthornavirae</taxon>
        <taxon>Kitrinoviricota</taxon>
        <taxon>Alsuviricetes</taxon>
        <taxon>Martellivirales</taxon>
        <taxon>Virgaviridae</taxon>
        <taxon>Tobamovirus</taxon>
        <taxon>Tobamovirus cucumeris</taxon>
    </lineage>
</organism>
<evidence type="ECO:0000256" key="7">
    <source>
        <dbReference type="ARBA" id="ARBA00023031"/>
    </source>
</evidence>
<evidence type="ECO:0000256" key="12">
    <source>
        <dbReference type="RuleBase" id="RU004373"/>
    </source>
</evidence>
<evidence type="ECO:0000256" key="13">
    <source>
        <dbReference type="SAM" id="MobiDB-lite"/>
    </source>
</evidence>
<accession>A0PA53</accession>
<evidence type="ECO:0000256" key="4">
    <source>
        <dbReference type="ARBA" id="ARBA00014660"/>
    </source>
</evidence>
<evidence type="ECO:0000256" key="2">
    <source>
        <dbReference type="ARBA" id="ARBA00004621"/>
    </source>
</evidence>